<feature type="binding site" evidence="7">
    <location>
        <position position="130"/>
    </location>
    <ligand>
        <name>(2S)-2-hydroxy-3-oxobutyl phosphate</name>
        <dbReference type="ChEBI" id="CHEBI:58830"/>
    </ligand>
</feature>
<dbReference type="InterPro" id="IPR036467">
    <property type="entry name" value="LS/RS_sf"/>
</dbReference>
<dbReference type="Pfam" id="PF00885">
    <property type="entry name" value="DMRL_synthase"/>
    <property type="match status" value="1"/>
</dbReference>
<keyword evidence="9" id="KW-1185">Reference proteome</keyword>
<dbReference type="EC" id="2.5.1.78" evidence="3 7"/>
<evidence type="ECO:0000313" key="8">
    <source>
        <dbReference type="EMBL" id="CAI8766962.1"/>
    </source>
</evidence>
<feature type="binding site" evidence="7">
    <location>
        <begin position="59"/>
        <end position="61"/>
    </location>
    <ligand>
        <name>5-amino-6-(D-ribitylamino)uracil</name>
        <dbReference type="ChEBI" id="CHEBI:15934"/>
    </ligand>
</feature>
<gene>
    <name evidence="8" type="primary">ribE</name>
    <name evidence="7" type="synonym">ribH</name>
    <name evidence="8" type="ORF">MSZNOR_0952</name>
</gene>
<dbReference type="PANTHER" id="PTHR21058:SF0">
    <property type="entry name" value="6,7-DIMETHYL-8-RIBITYLLUMAZINE SYNTHASE"/>
    <property type="match status" value="1"/>
</dbReference>
<evidence type="ECO:0000256" key="2">
    <source>
        <dbReference type="ARBA" id="ARBA00007424"/>
    </source>
</evidence>
<organism evidence="8 9">
    <name type="scientific">Methylocaldum szegediense</name>
    <dbReference type="NCBI Taxonomy" id="73780"/>
    <lineage>
        <taxon>Bacteria</taxon>
        <taxon>Pseudomonadati</taxon>
        <taxon>Pseudomonadota</taxon>
        <taxon>Gammaproteobacteria</taxon>
        <taxon>Methylococcales</taxon>
        <taxon>Methylococcaceae</taxon>
        <taxon>Methylocaldum</taxon>
    </lineage>
</organism>
<feature type="binding site" evidence="7">
    <location>
        <position position="116"/>
    </location>
    <ligand>
        <name>5-amino-6-(D-ribitylamino)uracil</name>
        <dbReference type="ChEBI" id="CHEBI:15934"/>
    </ligand>
</feature>
<keyword evidence="4 7" id="KW-0686">Riboflavin biosynthesis</keyword>
<dbReference type="Proteomes" id="UP001162030">
    <property type="component" value="Chromosome"/>
</dbReference>
<comment type="pathway">
    <text evidence="1 7">Cofactor biosynthesis; riboflavin biosynthesis; riboflavin from 2-hydroxy-3-oxobutyl phosphate and 5-amino-6-(D-ribitylamino)uracil: step 1/2.</text>
</comment>
<name>A0ABN8WZH5_9GAMM</name>
<keyword evidence="5 7" id="KW-0808">Transferase</keyword>
<feature type="binding site" evidence="7">
    <location>
        <position position="25"/>
    </location>
    <ligand>
        <name>5-amino-6-(D-ribitylamino)uracil</name>
        <dbReference type="ChEBI" id="CHEBI:15934"/>
    </ligand>
</feature>
<dbReference type="EMBL" id="OX458333">
    <property type="protein sequence ID" value="CAI8766962.1"/>
    <property type="molecule type" value="Genomic_DNA"/>
</dbReference>
<dbReference type="SUPFAM" id="SSF52121">
    <property type="entry name" value="Lumazine synthase"/>
    <property type="match status" value="1"/>
</dbReference>
<comment type="catalytic activity">
    <reaction evidence="6 7">
        <text>(2S)-2-hydroxy-3-oxobutyl phosphate + 5-amino-6-(D-ribitylamino)uracil = 6,7-dimethyl-8-(1-D-ribityl)lumazine + phosphate + 2 H2O + H(+)</text>
        <dbReference type="Rhea" id="RHEA:26152"/>
        <dbReference type="ChEBI" id="CHEBI:15377"/>
        <dbReference type="ChEBI" id="CHEBI:15378"/>
        <dbReference type="ChEBI" id="CHEBI:15934"/>
        <dbReference type="ChEBI" id="CHEBI:43474"/>
        <dbReference type="ChEBI" id="CHEBI:58201"/>
        <dbReference type="ChEBI" id="CHEBI:58830"/>
        <dbReference type="EC" id="2.5.1.78"/>
    </reaction>
</comment>
<dbReference type="NCBIfam" id="NF000812">
    <property type="entry name" value="PRK00061.1-4"/>
    <property type="match status" value="1"/>
</dbReference>
<evidence type="ECO:0000313" key="9">
    <source>
        <dbReference type="Proteomes" id="UP001162030"/>
    </source>
</evidence>
<evidence type="ECO:0000256" key="6">
    <source>
        <dbReference type="ARBA" id="ARBA00048785"/>
    </source>
</evidence>
<dbReference type="PANTHER" id="PTHR21058">
    <property type="entry name" value="6,7-DIMETHYL-8-RIBITYLLUMAZINE SYNTHASE DMRL SYNTHASE LUMAZINE SYNTHASE"/>
    <property type="match status" value="1"/>
</dbReference>
<sequence length="159" mass="16802">MSDIKTYEGQLMVQGARFCIVASRFNGFIVDHLVAGALDALLRHGAKKEDIHLVKTPGAYELPLAVQKAAASKRYDAIVAVGAVIRGATPHFDYVAGECVKGISSISLKHEIPIAFGVLTVDTIEQAIERAGTKAGNKGAEAALSAIEMVNLLNQMALA</sequence>
<evidence type="ECO:0000256" key="5">
    <source>
        <dbReference type="ARBA" id="ARBA00022679"/>
    </source>
</evidence>
<evidence type="ECO:0000256" key="4">
    <source>
        <dbReference type="ARBA" id="ARBA00022619"/>
    </source>
</evidence>
<dbReference type="GO" id="GO:0000906">
    <property type="term" value="F:6,7-dimethyl-8-ribityllumazine synthase activity"/>
    <property type="evidence" value="ECO:0007669"/>
    <property type="project" value="UniProtKB-EC"/>
</dbReference>
<evidence type="ECO:0000256" key="3">
    <source>
        <dbReference type="ARBA" id="ARBA00012664"/>
    </source>
</evidence>
<feature type="binding site" evidence="7">
    <location>
        <begin position="88"/>
        <end position="89"/>
    </location>
    <ligand>
        <name>(2S)-2-hydroxy-3-oxobutyl phosphate</name>
        <dbReference type="ChEBI" id="CHEBI:58830"/>
    </ligand>
</feature>
<evidence type="ECO:0000256" key="1">
    <source>
        <dbReference type="ARBA" id="ARBA00004917"/>
    </source>
</evidence>
<evidence type="ECO:0000256" key="7">
    <source>
        <dbReference type="HAMAP-Rule" id="MF_00178"/>
    </source>
</evidence>
<dbReference type="InterPro" id="IPR034964">
    <property type="entry name" value="LS"/>
</dbReference>
<feature type="active site" description="Proton donor" evidence="7">
    <location>
        <position position="91"/>
    </location>
</feature>
<dbReference type="Gene3D" id="3.40.50.960">
    <property type="entry name" value="Lumazine/riboflavin synthase"/>
    <property type="match status" value="1"/>
</dbReference>
<dbReference type="NCBIfam" id="TIGR00114">
    <property type="entry name" value="lumazine-synth"/>
    <property type="match status" value="1"/>
</dbReference>
<feature type="binding site" evidence="7">
    <location>
        <begin position="83"/>
        <end position="85"/>
    </location>
    <ligand>
        <name>5-amino-6-(D-ribitylamino)uracil</name>
        <dbReference type="ChEBI" id="CHEBI:15934"/>
    </ligand>
</feature>
<dbReference type="CDD" id="cd09209">
    <property type="entry name" value="Lumazine_synthase-I"/>
    <property type="match status" value="1"/>
</dbReference>
<comment type="similarity">
    <text evidence="2 7">Belongs to the DMRL synthase family.</text>
</comment>
<reference evidence="8 9" key="1">
    <citation type="submission" date="2023-03" db="EMBL/GenBank/DDBJ databases">
        <authorList>
            <person name="Pearce D."/>
        </authorList>
    </citation>
    <scope>NUCLEOTIDE SEQUENCE [LARGE SCALE GENOMIC DNA]</scope>
    <source>
        <strain evidence="8">Msz</strain>
    </source>
</reference>
<dbReference type="HAMAP" id="MF_00178">
    <property type="entry name" value="Lumazine_synth"/>
    <property type="match status" value="1"/>
</dbReference>
<dbReference type="InterPro" id="IPR002180">
    <property type="entry name" value="LS/RS"/>
</dbReference>
<proteinExistence type="inferred from homology"/>
<dbReference type="RefSeq" id="WP_026612036.1">
    <property type="nucleotide sequence ID" value="NZ_OX458333.1"/>
</dbReference>
<accession>A0ABN8WZH5</accession>
<comment type="function">
    <text evidence="7">Catalyzes the formation of 6,7-dimethyl-8-ribityllumazine by condensation of 5-amino-6-(D-ribitylamino)uracil with 3,4-dihydroxy-2-butanone 4-phosphate. This is the penultimate step in the biosynthesis of riboflavin.</text>
</comment>
<comment type="subunit">
    <text evidence="7">Forms an icosahedral capsid composed of 60 subunits, arranged as a dodecamer of pentamers.</text>
</comment>
<protein>
    <recommendedName>
        <fullName evidence="3 7">6,7-dimethyl-8-ribityllumazine synthase</fullName>
        <shortName evidence="7">DMRL synthase</shortName>
        <shortName evidence="7">LS</shortName>
        <shortName evidence="7">Lumazine synthase</shortName>
        <ecNumber evidence="3 7">2.5.1.78</ecNumber>
    </recommendedName>
</protein>